<comment type="caution">
    <text evidence="3">The sequence shown here is derived from an EMBL/GenBank/DDBJ whole genome shotgun (WGS) entry which is preliminary data.</text>
</comment>
<dbReference type="InterPro" id="IPR050194">
    <property type="entry name" value="Glycosyltransferase_grp1"/>
</dbReference>
<dbReference type="Gene3D" id="3.40.50.2000">
    <property type="entry name" value="Glycogen Phosphorylase B"/>
    <property type="match status" value="2"/>
</dbReference>
<gene>
    <name evidence="3" type="ORF">ENQ20_11055</name>
</gene>
<proteinExistence type="predicted"/>
<evidence type="ECO:0000313" key="3">
    <source>
        <dbReference type="EMBL" id="HDX32011.1"/>
    </source>
</evidence>
<accession>A0A7C1FUS6</accession>
<dbReference type="InterPro" id="IPR001296">
    <property type="entry name" value="Glyco_trans_1"/>
</dbReference>
<dbReference type="InterPro" id="IPR028098">
    <property type="entry name" value="Glyco_trans_4-like_N"/>
</dbReference>
<feature type="domain" description="Glycosyltransferase subfamily 4-like N-terminal" evidence="2">
    <location>
        <begin position="15"/>
        <end position="186"/>
    </location>
</feature>
<name>A0A7C1FUS6_9CHLR</name>
<dbReference type="AlphaFoldDB" id="A0A7C1FUS6"/>
<keyword evidence="3" id="KW-0808">Transferase</keyword>
<dbReference type="PANTHER" id="PTHR45947">
    <property type="entry name" value="SULFOQUINOVOSYL TRANSFERASE SQD2"/>
    <property type="match status" value="1"/>
</dbReference>
<dbReference type="Pfam" id="PF13439">
    <property type="entry name" value="Glyco_transf_4"/>
    <property type="match status" value="1"/>
</dbReference>
<protein>
    <submittedName>
        <fullName evidence="3">Glycosyltransferase</fullName>
    </submittedName>
</protein>
<dbReference type="SUPFAM" id="SSF53756">
    <property type="entry name" value="UDP-Glycosyltransferase/glycogen phosphorylase"/>
    <property type="match status" value="1"/>
</dbReference>
<organism evidence="3">
    <name type="scientific">Caldilinea aerophila</name>
    <dbReference type="NCBI Taxonomy" id="133453"/>
    <lineage>
        <taxon>Bacteria</taxon>
        <taxon>Bacillati</taxon>
        <taxon>Chloroflexota</taxon>
        <taxon>Caldilineae</taxon>
        <taxon>Caldilineales</taxon>
        <taxon>Caldilineaceae</taxon>
        <taxon>Caldilinea</taxon>
    </lineage>
</organism>
<evidence type="ECO:0000259" key="2">
    <source>
        <dbReference type="Pfam" id="PF13439"/>
    </source>
</evidence>
<reference evidence="3" key="1">
    <citation type="journal article" date="2020" name="mSystems">
        <title>Genome- and Community-Level Interaction Insights into Carbon Utilization and Element Cycling Functions of Hydrothermarchaeota in Hydrothermal Sediment.</title>
        <authorList>
            <person name="Zhou Z."/>
            <person name="Liu Y."/>
            <person name="Xu W."/>
            <person name="Pan J."/>
            <person name="Luo Z.H."/>
            <person name="Li M."/>
        </authorList>
    </citation>
    <scope>NUCLEOTIDE SEQUENCE [LARGE SCALE GENOMIC DNA]</scope>
    <source>
        <strain evidence="3">SpSt-289</strain>
    </source>
</reference>
<dbReference type="EMBL" id="DSMG01000111">
    <property type="protein sequence ID" value="HDX32011.1"/>
    <property type="molecule type" value="Genomic_DNA"/>
</dbReference>
<dbReference type="PANTHER" id="PTHR45947:SF3">
    <property type="entry name" value="SULFOQUINOVOSYL TRANSFERASE SQD2"/>
    <property type="match status" value="1"/>
</dbReference>
<dbReference type="GO" id="GO:0016757">
    <property type="term" value="F:glycosyltransferase activity"/>
    <property type="evidence" value="ECO:0007669"/>
    <property type="project" value="InterPro"/>
</dbReference>
<evidence type="ECO:0000259" key="1">
    <source>
        <dbReference type="Pfam" id="PF00534"/>
    </source>
</evidence>
<feature type="domain" description="Glycosyl transferase family 1" evidence="1">
    <location>
        <begin position="200"/>
        <end position="359"/>
    </location>
</feature>
<sequence length="405" mass="45228">MRILLVGQSYYRKDNGQAVFTIRLAEGLAAAGQEVMVLAPSEKGVASRHIVNGVIVQTVPALHIGYNLNITAFSDSLVESVLDEFRPDIVHIQDHLFLSRTALRLARRRHLPVVGTNHFLPNNWSNNLYIPRSVQGVVHKAMWRNMLEVFNQLDAATTPTETAVAILRKQDIRIPVKAISCGVNQDEFYPRPDLDPAIMRRRYGLALDRTLFLYVGRIDREKGLDDLVDAAELLKHEPIQFVIAGKGLYRDILIEHTNSRSLNHVVVFPGFVPSEDLPLLINSCDAFIMPSAQELQSIATLEAMSCAKPVLAANARALPELVEHGVNGYLFAPFNPASIAGAVQLFLSKRERWAEMGEASLAKSRPHHLSNTVQRYIEWYESVLGRTLYAQARQPNQPMSVTTKG</sequence>
<dbReference type="Pfam" id="PF00534">
    <property type="entry name" value="Glycos_transf_1"/>
    <property type="match status" value="1"/>
</dbReference>